<dbReference type="InterPro" id="IPR038109">
    <property type="entry name" value="DNA_bind_recomb_sf"/>
</dbReference>
<gene>
    <name evidence="5" type="ORF">UY74_C0061G0017</name>
</gene>
<dbReference type="Pfam" id="PF13408">
    <property type="entry name" value="Zn_ribbon_recom"/>
    <property type="match status" value="1"/>
</dbReference>
<keyword evidence="1" id="KW-0175">Coiled coil</keyword>
<comment type="caution">
    <text evidence="5">The sequence shown here is derived from an EMBL/GenBank/DDBJ whole genome shotgun (WGS) entry which is preliminary data.</text>
</comment>
<dbReference type="Pfam" id="PF05161">
    <property type="entry name" value="MOFRL"/>
    <property type="match status" value="1"/>
</dbReference>
<dbReference type="PANTHER" id="PTHR12227">
    <property type="entry name" value="GLYCERATE KINASE"/>
    <property type="match status" value="1"/>
</dbReference>
<dbReference type="CDD" id="cd00338">
    <property type="entry name" value="Ser_Recombinase"/>
    <property type="match status" value="1"/>
</dbReference>
<dbReference type="PROSITE" id="PS51736">
    <property type="entry name" value="RECOMBINASES_3"/>
    <property type="match status" value="1"/>
</dbReference>
<dbReference type="InterPro" id="IPR037035">
    <property type="entry name" value="GK-like_C_sf"/>
</dbReference>
<sequence>MRYFLYARKSTDVEDKQVMSIEAQLFELRTIARRDELEIVEEYVEKQSAKMPGRPVFEEMLSRIERGEAQGVICWKIDRLSRNPVDSGRISWLLQRGVIQQIQTHDRSYLPQDNVLIMSVEFGMANEYIRQLSVNVARGLRQKARNGHYPSVPPIGYLNDPRTKTIVVDRKKSKIVRAAFELYAQNGSRLEDVSRFLFERGMMTHPTKRWENGGGHPLNKSKVSVLLSNSFYYGHFRYAGEMYEGKHTPIVSKELFDRVQKVLALRGRTQKLKKSPQALCGLLKCGECGCSITCEEKFKYQKNGNVHRYVYYRCTKKRGKCAGAYIREETLDTQLSELLSRFHLPRHWAEELDRMATKDAADASQTAAASVQAMRAKIADLDGKVARLTDLFVEQDIERDEYLSRKRELMSTKKSAQENILRLERNAAVWLEPMRAWLKDASLLDEAAKSKNLPSKKSSARTSPSTRAKRAACPQIIANPKPTLSLLWCAVQDSNLRHLRCKRSALPTELTAHAYTTLLYPSPNVKSGERMQNTVYNGCVAHRIQNFDALNTSALRGDALSIVEAAFAAIDTEAVIRRELKLDGNMLTVGGRSYDLGAFDAVRLIGFGKASCKAIQTVESILRTHIKEGQVIDVRGGVCQLVDIATGSHPRPSAQNVAASERIVAIAERSEERDLVIAVVSGGGSSLLCWPADECGQGERLYGESERMGMTIEEMNTVRKHISMVKGGGLAKLLQPATVIGLIFCDVPGDLFDQVASGPTYYDTTTVADAQAVLDRYQLTGYTLNDTPKDASIFERVHNVPMISNTAALRAMEDCASSLGYAVVNIGAARYDTPLEMVKAMQQALESGVAVIAGGEVRLKVTKGGGSGGRCQYMGLEALKCLRDDEIFVPFASDGIDNCPAAGVIADASTRQKADALGESVEAALDSFKTNGYFEATGDLIMTGPTDANVSDLYLALKKKI</sequence>
<dbReference type="InterPro" id="IPR025286">
    <property type="entry name" value="MOFRL_assoc_dom"/>
</dbReference>
<dbReference type="Gene3D" id="3.40.1480.10">
    <property type="entry name" value="MOFRL domain"/>
    <property type="match status" value="1"/>
</dbReference>
<evidence type="ECO:0000259" key="3">
    <source>
        <dbReference type="PROSITE" id="PS51736"/>
    </source>
</evidence>
<dbReference type="GO" id="GO:0000150">
    <property type="term" value="F:DNA strand exchange activity"/>
    <property type="evidence" value="ECO:0007669"/>
    <property type="project" value="InterPro"/>
</dbReference>
<dbReference type="PROSITE" id="PS51737">
    <property type="entry name" value="RECOMBINASE_DNA_BIND"/>
    <property type="match status" value="1"/>
</dbReference>
<dbReference type="GO" id="GO:0003677">
    <property type="term" value="F:DNA binding"/>
    <property type="evidence" value="ECO:0007669"/>
    <property type="project" value="InterPro"/>
</dbReference>
<dbReference type="Gene3D" id="3.40.50.1390">
    <property type="entry name" value="Resolvase, N-terminal catalytic domain"/>
    <property type="match status" value="1"/>
</dbReference>
<dbReference type="SUPFAM" id="SSF53041">
    <property type="entry name" value="Resolvase-like"/>
    <property type="match status" value="1"/>
</dbReference>
<evidence type="ECO:0000313" key="5">
    <source>
        <dbReference type="EMBL" id="KKW29877.1"/>
    </source>
</evidence>
<dbReference type="InterPro" id="IPR036162">
    <property type="entry name" value="Resolvase-like_N_sf"/>
</dbReference>
<evidence type="ECO:0000256" key="2">
    <source>
        <dbReference type="SAM" id="MobiDB-lite"/>
    </source>
</evidence>
<dbReference type="InterPro" id="IPR038614">
    <property type="entry name" value="GK_N_sf"/>
</dbReference>
<dbReference type="InterPro" id="IPR011109">
    <property type="entry name" value="DNA_bind_recombinase_dom"/>
</dbReference>
<accession>A0A0G1ZNZ8</accession>
<dbReference type="Pfam" id="PF00239">
    <property type="entry name" value="Resolvase"/>
    <property type="match status" value="1"/>
</dbReference>
<feature type="domain" description="Resolvase/invertase-type recombinase catalytic" evidence="3">
    <location>
        <begin position="2"/>
        <end position="147"/>
    </location>
</feature>
<evidence type="ECO:0000256" key="1">
    <source>
        <dbReference type="SAM" id="Coils"/>
    </source>
</evidence>
<dbReference type="InterPro" id="IPR039760">
    <property type="entry name" value="MOFRL_protein"/>
</dbReference>
<proteinExistence type="predicted"/>
<dbReference type="AlphaFoldDB" id="A0A0G1ZNZ8"/>
<dbReference type="SUPFAM" id="SSF82544">
    <property type="entry name" value="GckA/TtuD-like"/>
    <property type="match status" value="1"/>
</dbReference>
<organism evidence="5 6">
    <name type="scientific">Candidatus Kaiserbacteria bacterium GW2011_GWC2_52_8b</name>
    <dbReference type="NCBI Taxonomy" id="1618676"/>
    <lineage>
        <taxon>Bacteria</taxon>
        <taxon>Candidatus Kaiseribacteriota</taxon>
    </lineage>
</organism>
<dbReference type="InterPro" id="IPR025827">
    <property type="entry name" value="Zn_ribbon_recom_dom"/>
</dbReference>
<dbReference type="GO" id="GO:0008887">
    <property type="term" value="F:glycerate kinase activity"/>
    <property type="evidence" value="ECO:0007669"/>
    <property type="project" value="InterPro"/>
</dbReference>
<dbReference type="SMART" id="SM00857">
    <property type="entry name" value="Resolvase"/>
    <property type="match status" value="1"/>
</dbReference>
<dbReference type="PANTHER" id="PTHR12227:SF0">
    <property type="entry name" value="GLYCERATE KINASE"/>
    <property type="match status" value="1"/>
</dbReference>
<name>A0A0G1ZNZ8_9BACT</name>
<feature type="compositionally biased region" description="Polar residues" evidence="2">
    <location>
        <begin position="452"/>
        <end position="466"/>
    </location>
</feature>
<feature type="coiled-coil region" evidence="1">
    <location>
        <begin position="399"/>
        <end position="426"/>
    </location>
</feature>
<dbReference type="InterPro" id="IPR006119">
    <property type="entry name" value="Resolv_N"/>
</dbReference>
<dbReference type="Pfam" id="PF13660">
    <property type="entry name" value="DUF4147"/>
    <property type="match status" value="1"/>
</dbReference>
<dbReference type="GO" id="GO:0005737">
    <property type="term" value="C:cytoplasm"/>
    <property type="evidence" value="ECO:0007669"/>
    <property type="project" value="TreeGrafter"/>
</dbReference>
<dbReference type="Proteomes" id="UP000034445">
    <property type="component" value="Unassembled WGS sequence"/>
</dbReference>
<evidence type="ECO:0000259" key="4">
    <source>
        <dbReference type="PROSITE" id="PS51737"/>
    </source>
</evidence>
<dbReference type="Gene3D" id="3.90.1750.20">
    <property type="entry name" value="Putative Large Serine Recombinase, Chain B, Domain 2"/>
    <property type="match status" value="1"/>
</dbReference>
<evidence type="ECO:0000313" key="6">
    <source>
        <dbReference type="Proteomes" id="UP000034445"/>
    </source>
</evidence>
<dbReference type="Pfam" id="PF07508">
    <property type="entry name" value="Recombinase"/>
    <property type="match status" value="1"/>
</dbReference>
<protein>
    <submittedName>
        <fullName evidence="5">Recombinase</fullName>
    </submittedName>
</protein>
<dbReference type="AntiFam" id="ANF00011">
    <property type="entry name" value="tRNA translation"/>
</dbReference>
<reference evidence="5 6" key="1">
    <citation type="journal article" date="2015" name="Nature">
        <title>rRNA introns, odd ribosomes, and small enigmatic genomes across a large radiation of phyla.</title>
        <authorList>
            <person name="Brown C.T."/>
            <person name="Hug L.A."/>
            <person name="Thomas B.C."/>
            <person name="Sharon I."/>
            <person name="Castelle C.J."/>
            <person name="Singh A."/>
            <person name="Wilkins M.J."/>
            <person name="Williams K.H."/>
            <person name="Banfield J.F."/>
        </authorList>
    </citation>
    <scope>NUCLEOTIDE SEQUENCE [LARGE SCALE GENOMIC DNA]</scope>
</reference>
<dbReference type="EMBL" id="LCRF01000061">
    <property type="protein sequence ID" value="KKW29877.1"/>
    <property type="molecule type" value="Genomic_DNA"/>
</dbReference>
<dbReference type="InterPro" id="IPR007835">
    <property type="entry name" value="MOFRL"/>
</dbReference>
<feature type="region of interest" description="Disordered" evidence="2">
    <location>
        <begin position="450"/>
        <end position="471"/>
    </location>
</feature>
<dbReference type="Gene3D" id="3.40.50.10180">
    <property type="entry name" value="Glycerate kinase, MOFRL-like N-terminal domain"/>
    <property type="match status" value="1"/>
</dbReference>
<feature type="domain" description="Recombinase" evidence="4">
    <location>
        <begin position="154"/>
        <end position="269"/>
    </location>
</feature>